<evidence type="ECO:0000313" key="4">
    <source>
        <dbReference type="Proteomes" id="UP000069443"/>
    </source>
</evidence>
<feature type="region of interest" description="Disordered" evidence="1">
    <location>
        <begin position="81"/>
        <end position="104"/>
    </location>
</feature>
<name>A0A100WEH4_MYCCR</name>
<evidence type="ECO:0000256" key="2">
    <source>
        <dbReference type="SAM" id="Phobius"/>
    </source>
</evidence>
<dbReference type="STRING" id="228230.RMCC_3707"/>
<reference evidence="4" key="1">
    <citation type="journal article" date="2016" name="Genome Announc.">
        <title>Draft Genome Sequences of Five Rapidly Growing Mycobacterium Species, M. thermoresistibile, M. fortuitum subsp. acetamidolyticum, M. canariasense, M. brisbanense, and M. novocastrense.</title>
        <authorList>
            <person name="Katahira K."/>
            <person name="Ogura Y."/>
            <person name="Gotoh Y."/>
            <person name="Hayashi T."/>
        </authorList>
    </citation>
    <scope>NUCLEOTIDE SEQUENCE [LARGE SCALE GENOMIC DNA]</scope>
    <source>
        <strain evidence="4">JCM15298</strain>
    </source>
</reference>
<gene>
    <name evidence="3" type="ORF">RMCC_3707</name>
</gene>
<dbReference type="AlphaFoldDB" id="A0A100WEH4"/>
<keyword evidence="2" id="KW-0812">Transmembrane</keyword>
<proteinExistence type="predicted"/>
<dbReference type="Proteomes" id="UP000069443">
    <property type="component" value="Unassembled WGS sequence"/>
</dbReference>
<accession>A0A100WEH4</accession>
<keyword evidence="2" id="KW-1133">Transmembrane helix</keyword>
<organism evidence="3 4">
    <name type="scientific">Mycolicibacterium canariasense</name>
    <name type="common">Mycobacterium canariasense</name>
    <dbReference type="NCBI Taxonomy" id="228230"/>
    <lineage>
        <taxon>Bacteria</taxon>
        <taxon>Bacillati</taxon>
        <taxon>Actinomycetota</taxon>
        <taxon>Actinomycetes</taxon>
        <taxon>Mycobacteriales</taxon>
        <taxon>Mycobacteriaceae</taxon>
        <taxon>Mycolicibacterium</taxon>
    </lineage>
</organism>
<evidence type="ECO:0000256" key="1">
    <source>
        <dbReference type="SAM" id="MobiDB-lite"/>
    </source>
</evidence>
<keyword evidence="4" id="KW-1185">Reference proteome</keyword>
<dbReference type="EMBL" id="BCSY01000057">
    <property type="protein sequence ID" value="GAS96741.1"/>
    <property type="molecule type" value="Genomic_DNA"/>
</dbReference>
<keyword evidence="2" id="KW-0472">Membrane</keyword>
<feature type="transmembrane region" description="Helical" evidence="2">
    <location>
        <begin position="37"/>
        <end position="59"/>
    </location>
</feature>
<comment type="caution">
    <text evidence="3">The sequence shown here is derived from an EMBL/GenBank/DDBJ whole genome shotgun (WGS) entry which is preliminary data.</text>
</comment>
<protein>
    <submittedName>
        <fullName evidence="3">Uncharacterized protein</fullName>
    </submittedName>
</protein>
<evidence type="ECO:0000313" key="3">
    <source>
        <dbReference type="EMBL" id="GAS96741.1"/>
    </source>
</evidence>
<reference evidence="4" key="2">
    <citation type="submission" date="2016-02" db="EMBL/GenBank/DDBJ databases">
        <title>Draft genome sequence of five rapidly growing Mycobacterium species.</title>
        <authorList>
            <person name="Katahira K."/>
            <person name="Gotou Y."/>
            <person name="Iida K."/>
            <person name="Ogura Y."/>
            <person name="Hayashi T."/>
        </authorList>
    </citation>
    <scope>NUCLEOTIDE SEQUENCE [LARGE SCALE GENOMIC DNA]</scope>
    <source>
        <strain evidence="4">JCM15298</strain>
    </source>
</reference>
<sequence length="104" mass="10800">MTVPQARYRPIDTRMSGCSQGDAFHFHGMNSRAAKTLHIWAAAIGAAAFLVIGLLSALLTSGNIATPMADNTTMQIGVTTTLEPTPPTAPGVTRAVPAIRGPAK</sequence>